<dbReference type="AlphaFoldDB" id="A0A2D0B6F3"/>
<proteinExistence type="predicted"/>
<dbReference type="PANTHER" id="PTHR17985:SF8">
    <property type="entry name" value="TRANSPORT AND GOLGI ORGANIZATION PROTEIN 2 HOMOLOG"/>
    <property type="match status" value="1"/>
</dbReference>
<evidence type="ECO:0000313" key="2">
    <source>
        <dbReference type="EMBL" id="OWY29956.1"/>
    </source>
</evidence>
<accession>A0A2D0B6F3</accession>
<evidence type="ECO:0000256" key="1">
    <source>
        <dbReference type="SAM" id="MobiDB-lite"/>
    </source>
</evidence>
<evidence type="ECO:0000313" key="3">
    <source>
        <dbReference type="Proteomes" id="UP000197596"/>
    </source>
</evidence>
<dbReference type="RefSeq" id="WP_088750680.1">
    <property type="nucleotide sequence ID" value="NZ_CP193789.1"/>
</dbReference>
<dbReference type="PANTHER" id="PTHR17985">
    <property type="entry name" value="SER/THR-RICH PROTEIN T10 IN DGCR REGION"/>
    <property type="match status" value="1"/>
</dbReference>
<dbReference type="InterPro" id="IPR008551">
    <property type="entry name" value="TANGO2"/>
</dbReference>
<dbReference type="Proteomes" id="UP000197596">
    <property type="component" value="Unassembled WGS sequence"/>
</dbReference>
<sequence>MCLIIFAWKVIPGMPLILAANRDEFYARPAKDAGWWSDYPQVFAGRDLQGGGTWLGVTREGRFAALTNVRSPSERRPDAPTRGQLVSDYLSGSMSPTEYLRYIEPKAQEFNGFNLIIGDRESMLWYSNRGGEDARNGKPLEYGVYGLSNALLDTPWPKVTRAKAQFASLLCQGAPEETFFEMLTDATHANDCRLPDTGVGIERERMLSPIFIRSPDYGTRCSTVLRVPIVGEPVLTEHVADPMAVQYSAESKSDSKCKIPCKPKAQDGEESGAGAEDTPATGAQR</sequence>
<dbReference type="EMBL" id="NJGU01000004">
    <property type="protein sequence ID" value="OWY29956.1"/>
    <property type="molecule type" value="Genomic_DNA"/>
</dbReference>
<dbReference type="Pfam" id="PF05742">
    <property type="entry name" value="TANGO2"/>
    <property type="match status" value="1"/>
</dbReference>
<feature type="region of interest" description="Disordered" evidence="1">
    <location>
        <begin position="250"/>
        <end position="285"/>
    </location>
</feature>
<protein>
    <recommendedName>
        <fullName evidence="4">NRDE family protein</fullName>
    </recommendedName>
</protein>
<organism evidence="2 3">
    <name type="scientific">Herbaspirillum robiniae</name>
    <dbReference type="NCBI Taxonomy" id="2014887"/>
    <lineage>
        <taxon>Bacteria</taxon>
        <taxon>Pseudomonadati</taxon>
        <taxon>Pseudomonadota</taxon>
        <taxon>Betaproteobacteria</taxon>
        <taxon>Burkholderiales</taxon>
        <taxon>Oxalobacteraceae</taxon>
        <taxon>Herbaspirillum</taxon>
    </lineage>
</organism>
<comment type="caution">
    <text evidence="2">The sequence shown here is derived from an EMBL/GenBank/DDBJ whole genome shotgun (WGS) entry which is preliminary data.</text>
</comment>
<gene>
    <name evidence="2" type="ORF">CEJ42_08900</name>
</gene>
<evidence type="ECO:0008006" key="4">
    <source>
        <dbReference type="Google" id="ProtNLM"/>
    </source>
</evidence>
<name>A0A2D0B6F3_9BURK</name>
<reference evidence="2 3" key="1">
    <citation type="submission" date="2017-06" db="EMBL/GenBank/DDBJ databases">
        <title>Herbaspirillum phytohormonus sp. nov., isolated from the root nodule of Robinia pseudoacacia in lead-zinc mine.</title>
        <authorList>
            <person name="Fan M."/>
            <person name="Lin Y."/>
        </authorList>
    </citation>
    <scope>NUCLEOTIDE SEQUENCE [LARGE SCALE GENOMIC DNA]</scope>
    <source>
        <strain evidence="2 3">HZ10</strain>
    </source>
</reference>